<keyword evidence="5" id="KW-0597">Phosphoprotein</keyword>
<evidence type="ECO:0000256" key="12">
    <source>
        <dbReference type="ARBA" id="ARBA00037056"/>
    </source>
</evidence>
<dbReference type="PANTHER" id="PTHR12750:SF11">
    <property type="entry name" value="INOSITOL HEXAKISPHOSPHATE AND DIPHOSPHOINOSITOL-PENTAKISPHOSPHATE KINASE 1"/>
    <property type="match status" value="1"/>
</dbReference>
<evidence type="ECO:0000256" key="11">
    <source>
        <dbReference type="ARBA" id="ARBA00034629"/>
    </source>
</evidence>
<feature type="non-terminal residue" evidence="17">
    <location>
        <position position="1"/>
    </location>
</feature>
<evidence type="ECO:0000256" key="3">
    <source>
        <dbReference type="ARBA" id="ARBA00012893"/>
    </source>
</evidence>
<evidence type="ECO:0000256" key="7">
    <source>
        <dbReference type="ARBA" id="ARBA00022741"/>
    </source>
</evidence>
<dbReference type="InterPro" id="IPR029033">
    <property type="entry name" value="His_PPase_superfam"/>
</dbReference>
<dbReference type="Pfam" id="PF00328">
    <property type="entry name" value="His_Phos_2"/>
    <property type="match status" value="1"/>
</dbReference>
<dbReference type="PANTHER" id="PTHR12750">
    <property type="entry name" value="DIPHOSPHOINOSITOL PENTAKISPHOSPHATE KINASE"/>
    <property type="match status" value="1"/>
</dbReference>
<dbReference type="InterPro" id="IPR037446">
    <property type="entry name" value="His_Pase_VIP1"/>
</dbReference>
<evidence type="ECO:0000313" key="17">
    <source>
        <dbReference type="EMBL" id="KAL0188602.1"/>
    </source>
</evidence>
<evidence type="ECO:0000256" key="9">
    <source>
        <dbReference type="ARBA" id="ARBA00022840"/>
    </source>
</evidence>
<comment type="function">
    <text evidence="12">Bifunctional inositol kinase that acts in concert with the IP6K kinases IP6K1, IP6K2 and IP6K3 to synthesize the diphosphate group-containing inositol pyrophosphates diphosphoinositol pentakisphosphate, PP-InsP5, and bis-diphosphoinositol tetrakisphosphate, (PP)2-InsP4. PP-InsP5 and (PP)2-InsP4, also respectively called InsP7 and InsP8, regulate a variety of cellular processes, including apoptosis, vesicle trafficking, cytoskeletal dynamics, exocytosis, insulin signaling and neutrophil activation. Phosphorylates inositol hexakisphosphate (InsP6) at position 1 to produce PP-InsP5 which is in turn phosphorylated by IP6Ks to produce (PP)2-InsP4. Alternatively, phosphorylates PP-InsP5 at position 1, produced by IP6Ks from InsP6, to produce (PP)2-InsP4. Activated when cells are exposed to hyperosmotic stress.</text>
</comment>
<dbReference type="AlphaFoldDB" id="A0ABD0QQV9"/>
<keyword evidence="4" id="KW-0963">Cytoplasm</keyword>
<keyword evidence="6" id="KW-0808">Transferase</keyword>
<dbReference type="GO" id="GO:0005524">
    <property type="term" value="F:ATP binding"/>
    <property type="evidence" value="ECO:0007669"/>
    <property type="project" value="UniProtKB-KW"/>
</dbReference>
<feature type="non-terminal residue" evidence="17">
    <location>
        <position position="183"/>
    </location>
</feature>
<evidence type="ECO:0000256" key="14">
    <source>
        <dbReference type="ARBA" id="ARBA00041337"/>
    </source>
</evidence>
<organism evidence="17 18">
    <name type="scientific">Cirrhinus mrigala</name>
    <name type="common">Mrigala</name>
    <dbReference type="NCBI Taxonomy" id="683832"/>
    <lineage>
        <taxon>Eukaryota</taxon>
        <taxon>Metazoa</taxon>
        <taxon>Chordata</taxon>
        <taxon>Craniata</taxon>
        <taxon>Vertebrata</taxon>
        <taxon>Euteleostomi</taxon>
        <taxon>Actinopterygii</taxon>
        <taxon>Neopterygii</taxon>
        <taxon>Teleostei</taxon>
        <taxon>Ostariophysi</taxon>
        <taxon>Cypriniformes</taxon>
        <taxon>Cyprinidae</taxon>
        <taxon>Labeoninae</taxon>
        <taxon>Labeonini</taxon>
        <taxon>Cirrhinus</taxon>
    </lineage>
</organism>
<accession>A0ABD0QQV9</accession>
<dbReference type="SUPFAM" id="SSF53254">
    <property type="entry name" value="Phosphoglycerate mutase-like"/>
    <property type="match status" value="1"/>
</dbReference>
<evidence type="ECO:0000256" key="1">
    <source>
        <dbReference type="ARBA" id="ARBA00004496"/>
    </source>
</evidence>
<evidence type="ECO:0000256" key="10">
    <source>
        <dbReference type="ARBA" id="ARBA00033696"/>
    </source>
</evidence>
<protein>
    <recommendedName>
        <fullName evidence="13">Inositol hexakisphosphate and diphosphoinositol-pentakisphosphate kinase 1</fullName>
        <ecNumber evidence="3">2.7.4.24</ecNumber>
    </recommendedName>
    <alternativeName>
        <fullName evidence="15">Diphosphoinositol pentakisphosphate kinase 1</fullName>
    </alternativeName>
    <alternativeName>
        <fullName evidence="16">Histidine acid phosphatase domain-containing protein 2A</fullName>
    </alternativeName>
    <alternativeName>
        <fullName evidence="14">InsP6 and PP-IP5 kinase 1</fullName>
    </alternativeName>
</protein>
<keyword evidence="9" id="KW-0067">ATP-binding</keyword>
<evidence type="ECO:0000313" key="18">
    <source>
        <dbReference type="Proteomes" id="UP001529510"/>
    </source>
</evidence>
<dbReference type="GO" id="GO:0005737">
    <property type="term" value="C:cytoplasm"/>
    <property type="evidence" value="ECO:0007669"/>
    <property type="project" value="UniProtKB-SubCell"/>
</dbReference>
<evidence type="ECO:0000256" key="13">
    <source>
        <dbReference type="ARBA" id="ARBA00040528"/>
    </source>
</evidence>
<keyword evidence="8" id="KW-0418">Kinase</keyword>
<evidence type="ECO:0000256" key="5">
    <source>
        <dbReference type="ARBA" id="ARBA00022553"/>
    </source>
</evidence>
<proteinExistence type="inferred from homology"/>
<dbReference type="Proteomes" id="UP001529510">
    <property type="component" value="Unassembled WGS sequence"/>
</dbReference>
<evidence type="ECO:0000256" key="15">
    <source>
        <dbReference type="ARBA" id="ARBA00041594"/>
    </source>
</evidence>
<name>A0ABD0QQV9_CIRMR</name>
<keyword evidence="18" id="KW-1185">Reference proteome</keyword>
<evidence type="ECO:0000256" key="6">
    <source>
        <dbReference type="ARBA" id="ARBA00022679"/>
    </source>
</evidence>
<dbReference type="EMBL" id="JAMKFB020000007">
    <property type="protein sequence ID" value="KAL0188602.1"/>
    <property type="molecule type" value="Genomic_DNA"/>
</dbReference>
<reference evidence="17 18" key="1">
    <citation type="submission" date="2024-05" db="EMBL/GenBank/DDBJ databases">
        <title>Genome sequencing and assembly of Indian major carp, Cirrhinus mrigala (Hamilton, 1822).</title>
        <authorList>
            <person name="Mohindra V."/>
            <person name="Chowdhury L.M."/>
            <person name="Lal K."/>
            <person name="Jena J.K."/>
        </authorList>
    </citation>
    <scope>NUCLEOTIDE SEQUENCE [LARGE SCALE GENOMIC DNA]</scope>
    <source>
        <strain evidence="17">CM1030</strain>
        <tissue evidence="17">Blood</tissue>
    </source>
</reference>
<sequence>GLLALEGELTPILVQMVKSANMNGLLDNDIESLSGCQQRVKARLHEIMQKDEIFTEEDFDRLAPTCSSSLVNSMNAVENPVSTCDQVYTLVQSLTSQIRKRLEDPKSADLQLYHSETLEMMLQRWSKLERDFRMKSGRYDISKIPDIYDCVKYDVQHNSSLGLEDTLELFKLSRALANIVIPQ</sequence>
<gene>
    <name evidence="17" type="ORF">M9458_015701</name>
</gene>
<evidence type="ECO:0000256" key="16">
    <source>
        <dbReference type="ARBA" id="ARBA00042121"/>
    </source>
</evidence>
<evidence type="ECO:0000256" key="8">
    <source>
        <dbReference type="ARBA" id="ARBA00022777"/>
    </source>
</evidence>
<comment type="catalytic activity">
    <reaction evidence="11">
        <text>1D-myo-inositol hexakisphosphate + ATP = 1-diphospho-1D-myo-inositol 2,3,4,5,6-pentakisphosphate + ADP</text>
        <dbReference type="Rhea" id="RHEA:37459"/>
        <dbReference type="ChEBI" id="CHEBI:30616"/>
        <dbReference type="ChEBI" id="CHEBI:58130"/>
        <dbReference type="ChEBI" id="CHEBI:74946"/>
        <dbReference type="ChEBI" id="CHEBI:456216"/>
        <dbReference type="EC" id="2.7.4.24"/>
    </reaction>
    <physiologicalReaction direction="left-to-right" evidence="11">
        <dbReference type="Rhea" id="RHEA:37460"/>
    </physiologicalReaction>
</comment>
<dbReference type="GO" id="GO:0000828">
    <property type="term" value="F:inositol hexakisphosphate kinase activity"/>
    <property type="evidence" value="ECO:0007669"/>
    <property type="project" value="UniProtKB-ARBA"/>
</dbReference>
<keyword evidence="7" id="KW-0547">Nucleotide-binding</keyword>
<dbReference type="GO" id="GO:0000829">
    <property type="term" value="F:diphosphoinositol pentakisphosphate kinase activity"/>
    <property type="evidence" value="ECO:0007669"/>
    <property type="project" value="UniProtKB-ARBA"/>
</dbReference>
<evidence type="ECO:0000256" key="4">
    <source>
        <dbReference type="ARBA" id="ARBA00022490"/>
    </source>
</evidence>
<comment type="subcellular location">
    <subcellularLocation>
        <location evidence="1">Cytoplasm</location>
    </subcellularLocation>
</comment>
<dbReference type="InterPro" id="IPR000560">
    <property type="entry name" value="His_Pase_clade-2"/>
</dbReference>
<dbReference type="EC" id="2.7.4.24" evidence="3"/>
<comment type="catalytic activity">
    <reaction evidence="10">
        <text>5-diphospho-1D-myo-inositol 1,2,3,4,6-pentakisphosphate + ATP + H(+) = 1,5-bis(diphospho)-1D-myo-inositol 2,3,4,6-tetrakisphosphate + ADP</text>
        <dbReference type="Rhea" id="RHEA:10276"/>
        <dbReference type="ChEBI" id="CHEBI:15378"/>
        <dbReference type="ChEBI" id="CHEBI:30616"/>
        <dbReference type="ChEBI" id="CHEBI:58628"/>
        <dbReference type="ChEBI" id="CHEBI:77983"/>
        <dbReference type="ChEBI" id="CHEBI:456216"/>
        <dbReference type="EC" id="2.7.4.24"/>
    </reaction>
    <physiologicalReaction direction="left-to-right" evidence="10">
        <dbReference type="Rhea" id="RHEA:10277"/>
    </physiologicalReaction>
</comment>
<comment type="caution">
    <text evidence="17">The sequence shown here is derived from an EMBL/GenBank/DDBJ whole genome shotgun (WGS) entry which is preliminary data.</text>
</comment>
<comment type="similarity">
    <text evidence="2">Belongs to the histidine acid phosphatase family. VIP1 subfamily.</text>
</comment>
<evidence type="ECO:0000256" key="2">
    <source>
        <dbReference type="ARBA" id="ARBA00005609"/>
    </source>
</evidence>